<dbReference type="GO" id="GO:0006897">
    <property type="term" value="P:endocytosis"/>
    <property type="evidence" value="ECO:0007669"/>
    <property type="project" value="TreeGrafter"/>
</dbReference>
<dbReference type="GO" id="GO:0018996">
    <property type="term" value="P:molting cycle, collagen and cuticulin-based cuticle"/>
    <property type="evidence" value="ECO:0007669"/>
    <property type="project" value="TreeGrafter"/>
</dbReference>
<dbReference type="GO" id="GO:0005886">
    <property type="term" value="C:plasma membrane"/>
    <property type="evidence" value="ECO:0007669"/>
    <property type="project" value="TreeGrafter"/>
</dbReference>
<evidence type="ECO:0000256" key="1">
    <source>
        <dbReference type="SAM" id="Phobius"/>
    </source>
</evidence>
<dbReference type="Gene3D" id="1.20.1640.10">
    <property type="entry name" value="Multidrug efflux transporter AcrB transmembrane domain"/>
    <property type="match status" value="1"/>
</dbReference>
<keyword evidence="1" id="KW-0812">Transmembrane</keyword>
<evidence type="ECO:0000313" key="3">
    <source>
        <dbReference type="WBParaSite" id="ALUE_0002268701-mRNA-1"/>
    </source>
</evidence>
<sequence>MAAVLMSIGLSVDFTAHVSYHYQLTNHKEVRNGRIVKIPMESQQEKLEHTLRSVGWPMIQAGASTSYSPVVFVKTIFLVVAWGLLHGLIVLPAFLGALPKCLTDANCYRTFLSTSSQRSCRYVGPADPETADGQEINSSEQYCAASV</sequence>
<evidence type="ECO:0000313" key="2">
    <source>
        <dbReference type="Proteomes" id="UP000036681"/>
    </source>
</evidence>
<protein>
    <submittedName>
        <fullName evidence="3">SSD domain-containing protein</fullName>
    </submittedName>
</protein>
<keyword evidence="2" id="KW-1185">Reference proteome</keyword>
<accession>A0A0M3IVA9</accession>
<dbReference type="WBParaSite" id="ALUE_0002268701-mRNA-1">
    <property type="protein sequence ID" value="ALUE_0002268701-mRNA-1"/>
    <property type="gene ID" value="ALUE_0002268701"/>
</dbReference>
<feature type="transmembrane region" description="Helical" evidence="1">
    <location>
        <begin position="76"/>
        <end position="98"/>
    </location>
</feature>
<reference evidence="3" key="1">
    <citation type="submission" date="2017-02" db="UniProtKB">
        <authorList>
            <consortium name="WormBaseParasite"/>
        </authorList>
    </citation>
    <scope>IDENTIFICATION</scope>
</reference>
<keyword evidence="1" id="KW-0472">Membrane</keyword>
<dbReference type="PANTHER" id="PTHR10796">
    <property type="entry name" value="PATCHED-RELATED"/>
    <property type="match status" value="1"/>
</dbReference>
<keyword evidence="1" id="KW-1133">Transmembrane helix</keyword>
<dbReference type="InterPro" id="IPR051697">
    <property type="entry name" value="Patched_domain-protein"/>
</dbReference>
<dbReference type="SUPFAM" id="SSF82866">
    <property type="entry name" value="Multidrug efflux transporter AcrB transmembrane domain"/>
    <property type="match status" value="1"/>
</dbReference>
<name>A0A0M3IVA9_ASCLU</name>
<dbReference type="AlphaFoldDB" id="A0A0M3IVA9"/>
<dbReference type="PANTHER" id="PTHR10796:SF90">
    <property type="entry name" value="SSD DOMAIN-CONTAINING PROTEIN"/>
    <property type="match status" value="1"/>
</dbReference>
<dbReference type="Proteomes" id="UP000036681">
    <property type="component" value="Unplaced"/>
</dbReference>
<proteinExistence type="predicted"/>
<dbReference type="GO" id="GO:0030659">
    <property type="term" value="C:cytoplasmic vesicle membrane"/>
    <property type="evidence" value="ECO:0007669"/>
    <property type="project" value="TreeGrafter"/>
</dbReference>
<organism evidence="2 3">
    <name type="scientific">Ascaris lumbricoides</name>
    <name type="common">Giant roundworm</name>
    <dbReference type="NCBI Taxonomy" id="6252"/>
    <lineage>
        <taxon>Eukaryota</taxon>
        <taxon>Metazoa</taxon>
        <taxon>Ecdysozoa</taxon>
        <taxon>Nematoda</taxon>
        <taxon>Chromadorea</taxon>
        <taxon>Rhabditida</taxon>
        <taxon>Spirurina</taxon>
        <taxon>Ascaridomorpha</taxon>
        <taxon>Ascaridoidea</taxon>
        <taxon>Ascarididae</taxon>
        <taxon>Ascaris</taxon>
    </lineage>
</organism>